<feature type="transmembrane region" description="Helical" evidence="7">
    <location>
        <begin position="283"/>
        <end position="309"/>
    </location>
</feature>
<evidence type="ECO:0000256" key="3">
    <source>
        <dbReference type="ARBA" id="ARBA00022475"/>
    </source>
</evidence>
<dbReference type="GO" id="GO:0055085">
    <property type="term" value="P:transmembrane transport"/>
    <property type="evidence" value="ECO:0007669"/>
    <property type="project" value="InterPro"/>
</dbReference>
<keyword evidence="6 7" id="KW-0472">Membrane</keyword>
<feature type="transmembrane region" description="Helical" evidence="7">
    <location>
        <begin position="179"/>
        <end position="199"/>
    </location>
</feature>
<evidence type="ECO:0000313" key="10">
    <source>
        <dbReference type="Proteomes" id="UP000823882"/>
    </source>
</evidence>
<keyword evidence="4 7" id="KW-0812">Transmembrane</keyword>
<feature type="transmembrane region" description="Helical" evidence="7">
    <location>
        <begin position="9"/>
        <end position="27"/>
    </location>
</feature>
<dbReference type="Gene3D" id="1.10.3720.10">
    <property type="entry name" value="MetI-like"/>
    <property type="match status" value="1"/>
</dbReference>
<keyword evidence="2 7" id="KW-0813">Transport</keyword>
<dbReference type="InterPro" id="IPR000515">
    <property type="entry name" value="MetI-like"/>
</dbReference>
<accession>A0A9D2NYJ1</accession>
<organism evidence="9 10">
    <name type="scientific">Candidatus Intestinimonas pullistercoris</name>
    <dbReference type="NCBI Taxonomy" id="2838623"/>
    <lineage>
        <taxon>Bacteria</taxon>
        <taxon>Bacillati</taxon>
        <taxon>Bacillota</taxon>
        <taxon>Clostridia</taxon>
        <taxon>Eubacteriales</taxon>
        <taxon>Intestinimonas</taxon>
    </lineage>
</organism>
<name>A0A9D2NYJ1_9FIRM</name>
<reference evidence="9" key="1">
    <citation type="journal article" date="2021" name="PeerJ">
        <title>Extensive microbial diversity within the chicken gut microbiome revealed by metagenomics and culture.</title>
        <authorList>
            <person name="Gilroy R."/>
            <person name="Ravi A."/>
            <person name="Getino M."/>
            <person name="Pursley I."/>
            <person name="Horton D.L."/>
            <person name="Alikhan N.F."/>
            <person name="Baker D."/>
            <person name="Gharbi K."/>
            <person name="Hall N."/>
            <person name="Watson M."/>
            <person name="Adriaenssens E.M."/>
            <person name="Foster-Nyarko E."/>
            <person name="Jarju S."/>
            <person name="Secka A."/>
            <person name="Antonio M."/>
            <person name="Oren A."/>
            <person name="Chaudhuri R.R."/>
            <person name="La Ragione R."/>
            <person name="Hildebrand F."/>
            <person name="Pallen M.J."/>
        </authorList>
    </citation>
    <scope>NUCLEOTIDE SEQUENCE</scope>
    <source>
        <strain evidence="9">CHK186-1790</strain>
    </source>
</reference>
<feature type="domain" description="ABC transmembrane type-1" evidence="8">
    <location>
        <begin position="95"/>
        <end position="302"/>
    </location>
</feature>
<evidence type="ECO:0000256" key="1">
    <source>
        <dbReference type="ARBA" id="ARBA00004651"/>
    </source>
</evidence>
<dbReference type="CDD" id="cd06261">
    <property type="entry name" value="TM_PBP2"/>
    <property type="match status" value="1"/>
</dbReference>
<evidence type="ECO:0000256" key="2">
    <source>
        <dbReference type="ARBA" id="ARBA00022448"/>
    </source>
</evidence>
<comment type="similarity">
    <text evidence="7">Belongs to the binding-protein-dependent transport system permease family.</text>
</comment>
<keyword evidence="3" id="KW-1003">Cell membrane</keyword>
<dbReference type="EMBL" id="DWWJ01000085">
    <property type="protein sequence ID" value="HJC40810.1"/>
    <property type="molecule type" value="Genomic_DNA"/>
</dbReference>
<reference evidence="9" key="2">
    <citation type="submission" date="2021-04" db="EMBL/GenBank/DDBJ databases">
        <authorList>
            <person name="Gilroy R."/>
        </authorList>
    </citation>
    <scope>NUCLEOTIDE SEQUENCE</scope>
    <source>
        <strain evidence="9">CHK186-1790</strain>
    </source>
</reference>
<dbReference type="PANTHER" id="PTHR43163:SF9">
    <property type="entry name" value="ABC TRANSPORTER PERMEASE PROTEIN"/>
    <property type="match status" value="1"/>
</dbReference>
<comment type="subcellular location">
    <subcellularLocation>
        <location evidence="1 7">Cell membrane</location>
        <topology evidence="1 7">Multi-pass membrane protein</topology>
    </subcellularLocation>
</comment>
<comment type="caution">
    <text evidence="9">The sequence shown here is derived from an EMBL/GenBank/DDBJ whole genome shotgun (WGS) entry which is preliminary data.</text>
</comment>
<evidence type="ECO:0000313" key="9">
    <source>
        <dbReference type="EMBL" id="HJC40810.1"/>
    </source>
</evidence>
<proteinExistence type="inferred from homology"/>
<gene>
    <name evidence="9" type="ORF">H9701_04575</name>
</gene>
<evidence type="ECO:0000256" key="7">
    <source>
        <dbReference type="RuleBase" id="RU363032"/>
    </source>
</evidence>
<feature type="transmembrane region" description="Helical" evidence="7">
    <location>
        <begin position="99"/>
        <end position="122"/>
    </location>
</feature>
<dbReference type="InterPro" id="IPR035906">
    <property type="entry name" value="MetI-like_sf"/>
</dbReference>
<sequence>MAQYIRRRLLTAIPVFFGITLIVFLLTDLAPGDPTDLLGEGAAGAAEQAALASALGLDKPLPVRYLRWLAGLLRGDLGESVHYGESVTALIAQRLGPSLLLVGAGVAAAVLIAVPLGVLAAWRPGSLWDGLSNCFTAAGSAVPGFFLALAAIWLFAVQLQWLPASGMYSAGGEGSLPDLLRHLVLPAGVIGLTNVGSILKQTRSACLEVLGEDYIRTARAKGLREGAVVVRHGLRSALIPVLTTLLSHIPHIIGGSVVVERIFGWPGMGSLLFSAVSGRDYNVIMGVTAVIALAVLGTNLLLDLAYGLVDPRVRYERG</sequence>
<dbReference type="AlphaFoldDB" id="A0A9D2NYJ1"/>
<keyword evidence="5 7" id="KW-1133">Transmembrane helix</keyword>
<dbReference type="SUPFAM" id="SSF161098">
    <property type="entry name" value="MetI-like"/>
    <property type="match status" value="1"/>
</dbReference>
<dbReference type="Proteomes" id="UP000823882">
    <property type="component" value="Unassembled WGS sequence"/>
</dbReference>
<evidence type="ECO:0000259" key="8">
    <source>
        <dbReference type="PROSITE" id="PS50928"/>
    </source>
</evidence>
<dbReference type="Pfam" id="PF00528">
    <property type="entry name" value="BPD_transp_1"/>
    <property type="match status" value="1"/>
</dbReference>
<dbReference type="PANTHER" id="PTHR43163">
    <property type="entry name" value="DIPEPTIDE TRANSPORT SYSTEM PERMEASE PROTEIN DPPB-RELATED"/>
    <property type="match status" value="1"/>
</dbReference>
<protein>
    <submittedName>
        <fullName evidence="9">ABC transporter permease</fullName>
    </submittedName>
</protein>
<dbReference type="InterPro" id="IPR045621">
    <property type="entry name" value="BPD_transp_1_N"/>
</dbReference>
<evidence type="ECO:0000256" key="5">
    <source>
        <dbReference type="ARBA" id="ARBA00022989"/>
    </source>
</evidence>
<feature type="transmembrane region" description="Helical" evidence="7">
    <location>
        <begin position="134"/>
        <end position="159"/>
    </location>
</feature>
<dbReference type="PROSITE" id="PS50928">
    <property type="entry name" value="ABC_TM1"/>
    <property type="match status" value="1"/>
</dbReference>
<evidence type="ECO:0000256" key="6">
    <source>
        <dbReference type="ARBA" id="ARBA00023136"/>
    </source>
</evidence>
<dbReference type="GO" id="GO:0005886">
    <property type="term" value="C:plasma membrane"/>
    <property type="evidence" value="ECO:0007669"/>
    <property type="project" value="UniProtKB-SubCell"/>
</dbReference>
<evidence type="ECO:0000256" key="4">
    <source>
        <dbReference type="ARBA" id="ARBA00022692"/>
    </source>
</evidence>
<feature type="transmembrane region" description="Helical" evidence="7">
    <location>
        <begin position="241"/>
        <end position="263"/>
    </location>
</feature>
<dbReference type="Pfam" id="PF19300">
    <property type="entry name" value="BPD_transp_1_N"/>
    <property type="match status" value="1"/>
</dbReference>